<keyword evidence="5 9" id="KW-0472">Membrane</keyword>
<sequence length="244" mass="27378">MRGRLISVAACLFTLLCPCHVFQVTQPVTQTVNPDGTVSITCNHTDPKEDFVIDARLNRLKNSDVSMVCQVNNTQVADCTSMKVTWNQYKFTLHNLKAEDISDLFQCEFSISSPIPMKPIRTVRGKTFTKLLPGLAGDAAVPVCPSPAPESPEAELIVQLKWIVIGLSTFLCLYSFTITFFYIRLRVMRSEELYDSLTYVPMQPNQPQPTRGRGNINSTYMDMRKVPVGVRASQSNHHNSQLNC</sequence>
<evidence type="ECO:0000256" key="8">
    <source>
        <dbReference type="ARBA" id="ARBA00023319"/>
    </source>
</evidence>
<evidence type="ECO:0000313" key="11">
    <source>
        <dbReference type="EMBL" id="KAK6315496.1"/>
    </source>
</evidence>
<organism evidence="11 12">
    <name type="scientific">Coregonus suidteri</name>
    <dbReference type="NCBI Taxonomy" id="861788"/>
    <lineage>
        <taxon>Eukaryota</taxon>
        <taxon>Metazoa</taxon>
        <taxon>Chordata</taxon>
        <taxon>Craniata</taxon>
        <taxon>Vertebrata</taxon>
        <taxon>Euteleostomi</taxon>
        <taxon>Actinopterygii</taxon>
        <taxon>Neopterygii</taxon>
        <taxon>Teleostei</taxon>
        <taxon>Protacanthopterygii</taxon>
        <taxon>Salmoniformes</taxon>
        <taxon>Salmonidae</taxon>
        <taxon>Coregoninae</taxon>
        <taxon>Coregonus</taxon>
    </lineage>
</organism>
<dbReference type="InterPro" id="IPR040216">
    <property type="entry name" value="CTLA4/CD28"/>
</dbReference>
<keyword evidence="6" id="KW-1015">Disulfide bond</keyword>
<keyword evidence="4 9" id="KW-1133">Transmembrane helix</keyword>
<evidence type="ECO:0000256" key="6">
    <source>
        <dbReference type="ARBA" id="ARBA00023157"/>
    </source>
</evidence>
<comment type="caution">
    <text evidence="11">The sequence shown here is derived from an EMBL/GenBank/DDBJ whole genome shotgun (WGS) entry which is preliminary data.</text>
</comment>
<name>A0AAN8MAG2_9TELE</name>
<dbReference type="PANTHER" id="PTHR11494:SF9">
    <property type="entry name" value="SI:DKEY-1H24.6"/>
    <property type="match status" value="1"/>
</dbReference>
<evidence type="ECO:0000256" key="2">
    <source>
        <dbReference type="ARBA" id="ARBA00022692"/>
    </source>
</evidence>
<dbReference type="GO" id="GO:0009897">
    <property type="term" value="C:external side of plasma membrane"/>
    <property type="evidence" value="ECO:0007669"/>
    <property type="project" value="TreeGrafter"/>
</dbReference>
<comment type="subcellular location">
    <subcellularLocation>
        <location evidence="1">Membrane</location>
        <topology evidence="1">Single-pass type I membrane protein</topology>
    </subcellularLocation>
</comment>
<evidence type="ECO:0000313" key="12">
    <source>
        <dbReference type="Proteomes" id="UP001356427"/>
    </source>
</evidence>
<keyword evidence="12" id="KW-1185">Reference proteome</keyword>
<gene>
    <name evidence="11" type="ORF">J4Q44_G00150250</name>
</gene>
<evidence type="ECO:0000256" key="7">
    <source>
        <dbReference type="ARBA" id="ARBA00023180"/>
    </source>
</evidence>
<protein>
    <submittedName>
        <fullName evidence="11">Uncharacterized protein</fullName>
    </submittedName>
</protein>
<feature type="transmembrane region" description="Helical" evidence="9">
    <location>
        <begin position="162"/>
        <end position="183"/>
    </location>
</feature>
<evidence type="ECO:0000256" key="5">
    <source>
        <dbReference type="ARBA" id="ARBA00023136"/>
    </source>
</evidence>
<dbReference type="PANTHER" id="PTHR11494">
    <property type="entry name" value="CYTOTOXIC T-LYMPHOCYTE PROTEIN"/>
    <property type="match status" value="1"/>
</dbReference>
<accession>A0AAN8MAG2</accession>
<dbReference type="InterPro" id="IPR013783">
    <property type="entry name" value="Ig-like_fold"/>
</dbReference>
<evidence type="ECO:0000256" key="4">
    <source>
        <dbReference type="ARBA" id="ARBA00022989"/>
    </source>
</evidence>
<dbReference type="EMBL" id="JAGTTL010000012">
    <property type="protein sequence ID" value="KAK6315496.1"/>
    <property type="molecule type" value="Genomic_DNA"/>
</dbReference>
<evidence type="ECO:0000256" key="3">
    <source>
        <dbReference type="ARBA" id="ARBA00022729"/>
    </source>
</evidence>
<dbReference type="Proteomes" id="UP001356427">
    <property type="component" value="Unassembled WGS sequence"/>
</dbReference>
<dbReference type="GO" id="GO:0050852">
    <property type="term" value="P:T cell receptor signaling pathway"/>
    <property type="evidence" value="ECO:0007669"/>
    <property type="project" value="TreeGrafter"/>
</dbReference>
<dbReference type="AlphaFoldDB" id="A0AAN8MAG2"/>
<keyword evidence="8" id="KW-0393">Immunoglobulin domain</keyword>
<dbReference type="Gene3D" id="2.60.40.10">
    <property type="entry name" value="Immunoglobulins"/>
    <property type="match status" value="1"/>
</dbReference>
<reference evidence="11 12" key="1">
    <citation type="submission" date="2021-04" db="EMBL/GenBank/DDBJ databases">
        <authorList>
            <person name="De Guttry C."/>
            <person name="Zahm M."/>
            <person name="Klopp C."/>
            <person name="Cabau C."/>
            <person name="Louis A."/>
            <person name="Berthelot C."/>
            <person name="Parey E."/>
            <person name="Roest Crollius H."/>
            <person name="Montfort J."/>
            <person name="Robinson-Rechavi M."/>
            <person name="Bucao C."/>
            <person name="Bouchez O."/>
            <person name="Gislard M."/>
            <person name="Lluch J."/>
            <person name="Milhes M."/>
            <person name="Lampietro C."/>
            <person name="Lopez Roques C."/>
            <person name="Donnadieu C."/>
            <person name="Braasch I."/>
            <person name="Desvignes T."/>
            <person name="Postlethwait J."/>
            <person name="Bobe J."/>
            <person name="Wedekind C."/>
            <person name="Guiguen Y."/>
        </authorList>
    </citation>
    <scope>NUCLEOTIDE SEQUENCE [LARGE SCALE GENOMIC DNA]</scope>
    <source>
        <strain evidence="11">Cs_M1</strain>
        <tissue evidence="11">Blood</tissue>
    </source>
</reference>
<feature type="chain" id="PRO_5042841639" evidence="10">
    <location>
        <begin position="22"/>
        <end position="244"/>
    </location>
</feature>
<evidence type="ECO:0000256" key="10">
    <source>
        <dbReference type="SAM" id="SignalP"/>
    </source>
</evidence>
<dbReference type="GO" id="GO:0042129">
    <property type="term" value="P:regulation of T cell proliferation"/>
    <property type="evidence" value="ECO:0007669"/>
    <property type="project" value="InterPro"/>
</dbReference>
<proteinExistence type="predicted"/>
<keyword evidence="7" id="KW-0325">Glycoprotein</keyword>
<keyword evidence="3 10" id="KW-0732">Signal</keyword>
<evidence type="ECO:0000256" key="1">
    <source>
        <dbReference type="ARBA" id="ARBA00004479"/>
    </source>
</evidence>
<evidence type="ECO:0000256" key="9">
    <source>
        <dbReference type="SAM" id="Phobius"/>
    </source>
</evidence>
<feature type="signal peptide" evidence="10">
    <location>
        <begin position="1"/>
        <end position="21"/>
    </location>
</feature>
<keyword evidence="2 9" id="KW-0812">Transmembrane</keyword>